<protein>
    <submittedName>
        <fullName evidence="1">Uncharacterized protein</fullName>
    </submittedName>
</protein>
<reference evidence="1" key="1">
    <citation type="submission" date="2023-10" db="EMBL/GenBank/DDBJ databases">
        <title>Genome assembly of Pristionchus species.</title>
        <authorList>
            <person name="Yoshida K."/>
            <person name="Sommer R.J."/>
        </authorList>
    </citation>
    <scope>NUCLEOTIDE SEQUENCE</scope>
    <source>
        <strain evidence="1">RS5133</strain>
    </source>
</reference>
<gene>
    <name evidence="1" type="ORF">PFISCL1PPCAC_10355</name>
</gene>
<dbReference type="EMBL" id="BTSY01000003">
    <property type="protein sequence ID" value="GMT19058.1"/>
    <property type="molecule type" value="Genomic_DNA"/>
</dbReference>
<evidence type="ECO:0000313" key="2">
    <source>
        <dbReference type="Proteomes" id="UP001432322"/>
    </source>
</evidence>
<proteinExistence type="predicted"/>
<keyword evidence="2" id="KW-1185">Reference proteome</keyword>
<name>A0AAV5VLC8_9BILA</name>
<evidence type="ECO:0000313" key="1">
    <source>
        <dbReference type="EMBL" id="GMT19058.1"/>
    </source>
</evidence>
<feature type="non-terminal residue" evidence="1">
    <location>
        <position position="362"/>
    </location>
</feature>
<dbReference type="PANTHER" id="PTHR47331">
    <property type="entry name" value="PHD-TYPE DOMAIN-CONTAINING PROTEIN"/>
    <property type="match status" value="1"/>
</dbReference>
<dbReference type="Pfam" id="PF05380">
    <property type="entry name" value="Peptidase_A17"/>
    <property type="match status" value="1"/>
</dbReference>
<accession>A0AAV5VLC8</accession>
<dbReference type="InterPro" id="IPR008042">
    <property type="entry name" value="Retrotrans_Pao"/>
</dbReference>
<dbReference type="PANTHER" id="PTHR47331:SF1">
    <property type="entry name" value="GAG-LIKE PROTEIN"/>
    <property type="match status" value="1"/>
</dbReference>
<dbReference type="Proteomes" id="UP001432322">
    <property type="component" value="Unassembled WGS sequence"/>
</dbReference>
<organism evidence="1 2">
    <name type="scientific">Pristionchus fissidentatus</name>
    <dbReference type="NCBI Taxonomy" id="1538716"/>
    <lineage>
        <taxon>Eukaryota</taxon>
        <taxon>Metazoa</taxon>
        <taxon>Ecdysozoa</taxon>
        <taxon>Nematoda</taxon>
        <taxon>Chromadorea</taxon>
        <taxon>Rhabditida</taxon>
        <taxon>Rhabditina</taxon>
        <taxon>Diplogasteromorpha</taxon>
        <taxon>Diplogasteroidea</taxon>
        <taxon>Neodiplogasteridae</taxon>
        <taxon>Pristionchus</taxon>
    </lineage>
</organism>
<dbReference type="AlphaFoldDB" id="A0AAV5VLC8"/>
<sequence>MPLREWTCNEEAVHKEYADDAKESLTTFLGVGWDVAEDRLTIKTVATTGKALTKRTVLSETMSTFDPMGWISPALLASRRFMQKISAREWDSTLPEDEQVEWLSITSELADREVVLDRRTLIEDAELHVFTDASGCIGYGAAVYVRSRKGGEYETFLLMAKSKGTAGYVLRFLRRLVVRTGIKMSSEFLTPHEEEWNGRLLSPRERYQASRMLISESVKECPPAKQTIQDFGLRYDGATWRACTSGESAANRLKESPLPQRWQKEWFTIEDGRVVLKSNDSLFELQATIEKWRVTPVEDLSTCRMKEINPFRIVADLALVSISDFALVDARQAIPVIVKNIIDLSLSSYEYCFVIIIVIVIL</sequence>
<comment type="caution">
    <text evidence="1">The sequence shown here is derived from an EMBL/GenBank/DDBJ whole genome shotgun (WGS) entry which is preliminary data.</text>
</comment>